<reference evidence="1" key="1">
    <citation type="submission" date="2008-12" db="EMBL/GenBank/DDBJ databases">
        <title>Molecular cloning and sequence analysis of gliadin genes in Psathyrostachys huashanica.</title>
        <authorList>
            <person name="Zhao J.X."/>
            <person name="Pang Y.H."/>
            <person name="Cheng X.N."/>
            <person name="Wu J."/>
            <person name="Chen X.H."/>
            <person name="Liu S.H."/>
            <person name="Chen L.G."/>
            <person name="Du W.L."/>
            <person name="Ji W."/>
            <person name="Yang Q."/>
        </authorList>
    </citation>
    <scope>NUCLEOTIDE SEQUENCE</scope>
    <source>
        <strain evidence="1">Gli-Ns-1</strain>
    </source>
</reference>
<dbReference type="EMBL" id="FJ600500">
    <property type="protein sequence ID" value="ACM63362.1"/>
    <property type="molecule type" value="Genomic_DNA"/>
</dbReference>
<name>B9VSI5_9POAL</name>
<proteinExistence type="predicted"/>
<dbReference type="AlphaFoldDB" id="B9VSI5"/>
<accession>B9VSI5</accession>
<evidence type="ECO:0000313" key="1">
    <source>
        <dbReference type="EMBL" id="ACM63362.1"/>
    </source>
</evidence>
<organism evidence="1">
    <name type="scientific">Psathyrostachys huashanica</name>
    <dbReference type="NCBI Taxonomy" id="37730"/>
    <lineage>
        <taxon>Eukaryota</taxon>
        <taxon>Viridiplantae</taxon>
        <taxon>Streptophyta</taxon>
        <taxon>Embryophyta</taxon>
        <taxon>Tracheophyta</taxon>
        <taxon>Spermatophyta</taxon>
        <taxon>Magnoliopsida</taxon>
        <taxon>Liliopsida</taxon>
        <taxon>Poales</taxon>
        <taxon>Poaceae</taxon>
        <taxon>BOP clade</taxon>
        <taxon>Pooideae</taxon>
        <taxon>Triticodae</taxon>
        <taxon>Triticeae</taxon>
        <taxon>Hordeinae</taxon>
        <taxon>Psathyrostachys</taxon>
    </lineage>
</organism>
<protein>
    <submittedName>
        <fullName evidence="1">Uncharacterized protein</fullName>
    </submittedName>
</protein>
<sequence length="48" mass="5379">MGVVASVAIEMKSCNTRWVDHRCLVNGAFNVTMINKVMCTIMCNPNLY</sequence>